<evidence type="ECO:0000313" key="1">
    <source>
        <dbReference type="EMBL" id="MBP2193013.1"/>
    </source>
</evidence>
<name>A0ABS4QPI8_9NOCA</name>
<dbReference type="Proteomes" id="UP001519325">
    <property type="component" value="Unassembled WGS sequence"/>
</dbReference>
<proteinExistence type="predicted"/>
<comment type="caution">
    <text evidence="1">The sequence shown here is derived from an EMBL/GenBank/DDBJ whole genome shotgun (WGS) entry which is preliminary data.</text>
</comment>
<organism evidence="1 2">
    <name type="scientific">Nocardia goodfellowii</name>
    <dbReference type="NCBI Taxonomy" id="882446"/>
    <lineage>
        <taxon>Bacteria</taxon>
        <taxon>Bacillati</taxon>
        <taxon>Actinomycetota</taxon>
        <taxon>Actinomycetes</taxon>
        <taxon>Mycobacteriales</taxon>
        <taxon>Nocardiaceae</taxon>
        <taxon>Nocardia</taxon>
    </lineage>
</organism>
<dbReference type="EMBL" id="JAGGMR010000001">
    <property type="protein sequence ID" value="MBP2193013.1"/>
    <property type="molecule type" value="Genomic_DNA"/>
</dbReference>
<gene>
    <name evidence="1" type="ORF">BJ987_005914</name>
</gene>
<dbReference type="RefSeq" id="WP_209896249.1">
    <property type="nucleotide sequence ID" value="NZ_JAGGMR010000001.1"/>
</dbReference>
<accession>A0ABS4QPI8</accession>
<reference evidence="1 2" key="1">
    <citation type="submission" date="2021-03" db="EMBL/GenBank/DDBJ databases">
        <title>Sequencing the genomes of 1000 actinobacteria strains.</title>
        <authorList>
            <person name="Klenk H.-P."/>
        </authorList>
    </citation>
    <scope>NUCLEOTIDE SEQUENCE [LARGE SCALE GENOMIC DNA]</scope>
    <source>
        <strain evidence="1 2">DSM 45516</strain>
    </source>
</reference>
<evidence type="ECO:0000313" key="2">
    <source>
        <dbReference type="Proteomes" id="UP001519325"/>
    </source>
</evidence>
<protein>
    <submittedName>
        <fullName evidence="1">Uncharacterized protein</fullName>
    </submittedName>
</protein>
<sequence>MPAAEGQAMRKRITIEFDEELTPEMYGDFISAIWMSARAFSSSRDLNFHVRHDGDSSLSHELNEQWDSYRDQAQW</sequence>
<keyword evidence="2" id="KW-1185">Reference proteome</keyword>